<dbReference type="SMART" id="SM00355">
    <property type="entry name" value="ZnF_C2H2"/>
    <property type="match status" value="2"/>
</dbReference>
<feature type="region of interest" description="Disordered" evidence="2">
    <location>
        <begin position="133"/>
        <end position="176"/>
    </location>
</feature>
<reference evidence="4" key="1">
    <citation type="journal article" date="2020" name="Stud. Mycol.">
        <title>101 Dothideomycetes genomes: a test case for predicting lifestyles and emergence of pathogens.</title>
        <authorList>
            <person name="Haridas S."/>
            <person name="Albert R."/>
            <person name="Binder M."/>
            <person name="Bloem J."/>
            <person name="Labutti K."/>
            <person name="Salamov A."/>
            <person name="Andreopoulos B."/>
            <person name="Baker S."/>
            <person name="Barry K."/>
            <person name="Bills G."/>
            <person name="Bluhm B."/>
            <person name="Cannon C."/>
            <person name="Castanera R."/>
            <person name="Culley D."/>
            <person name="Daum C."/>
            <person name="Ezra D."/>
            <person name="Gonzalez J."/>
            <person name="Henrissat B."/>
            <person name="Kuo A."/>
            <person name="Liang C."/>
            <person name="Lipzen A."/>
            <person name="Lutzoni F."/>
            <person name="Magnuson J."/>
            <person name="Mondo S."/>
            <person name="Nolan M."/>
            <person name="Ohm R."/>
            <person name="Pangilinan J."/>
            <person name="Park H.-J."/>
            <person name="Ramirez L."/>
            <person name="Alfaro M."/>
            <person name="Sun H."/>
            <person name="Tritt A."/>
            <person name="Yoshinaga Y."/>
            <person name="Zwiers L.-H."/>
            <person name="Turgeon B."/>
            <person name="Goodwin S."/>
            <person name="Spatafora J."/>
            <person name="Crous P."/>
            <person name="Grigoriev I."/>
        </authorList>
    </citation>
    <scope>NUCLEOTIDE SEQUENCE</scope>
    <source>
        <strain evidence="4">CBS 121167</strain>
    </source>
</reference>
<dbReference type="GeneID" id="54301108"/>
<dbReference type="Proteomes" id="UP000799438">
    <property type="component" value="Unassembled WGS sequence"/>
</dbReference>
<accession>A0A6A6AYL5</accession>
<evidence type="ECO:0000256" key="1">
    <source>
        <dbReference type="PROSITE-ProRule" id="PRU00042"/>
    </source>
</evidence>
<dbReference type="OrthoDB" id="6077919at2759"/>
<evidence type="ECO:0000256" key="2">
    <source>
        <dbReference type="SAM" id="MobiDB-lite"/>
    </source>
</evidence>
<dbReference type="PROSITE" id="PS00028">
    <property type="entry name" value="ZINC_FINGER_C2H2_1"/>
    <property type="match status" value="2"/>
</dbReference>
<dbReference type="SUPFAM" id="SSF57667">
    <property type="entry name" value="beta-beta-alpha zinc fingers"/>
    <property type="match status" value="1"/>
</dbReference>
<feature type="region of interest" description="Disordered" evidence="2">
    <location>
        <begin position="1"/>
        <end position="21"/>
    </location>
</feature>
<keyword evidence="5" id="KW-1185">Reference proteome</keyword>
<keyword evidence="1" id="KW-0479">Metal-binding</keyword>
<dbReference type="Gene3D" id="3.30.160.60">
    <property type="entry name" value="Classic Zinc Finger"/>
    <property type="match status" value="1"/>
</dbReference>
<gene>
    <name evidence="4" type="ORF">K452DRAFT_312989</name>
</gene>
<dbReference type="AlphaFoldDB" id="A0A6A6AYL5"/>
<dbReference type="GO" id="GO:0008270">
    <property type="term" value="F:zinc ion binding"/>
    <property type="evidence" value="ECO:0007669"/>
    <property type="project" value="UniProtKB-KW"/>
</dbReference>
<dbReference type="InterPro" id="IPR036236">
    <property type="entry name" value="Znf_C2H2_sf"/>
</dbReference>
<name>A0A6A6AYL5_9PEZI</name>
<dbReference type="InterPro" id="IPR013087">
    <property type="entry name" value="Znf_C2H2_type"/>
</dbReference>
<evidence type="ECO:0000259" key="3">
    <source>
        <dbReference type="PROSITE" id="PS50157"/>
    </source>
</evidence>
<dbReference type="EMBL" id="ML995514">
    <property type="protein sequence ID" value="KAF2136706.1"/>
    <property type="molecule type" value="Genomic_DNA"/>
</dbReference>
<evidence type="ECO:0000313" key="4">
    <source>
        <dbReference type="EMBL" id="KAF2136706.1"/>
    </source>
</evidence>
<keyword evidence="1" id="KW-0862">Zinc</keyword>
<proteinExistence type="predicted"/>
<feature type="domain" description="C2H2-type" evidence="3">
    <location>
        <begin position="36"/>
        <end position="63"/>
    </location>
</feature>
<feature type="compositionally biased region" description="Polar residues" evidence="2">
    <location>
        <begin position="134"/>
        <end position="149"/>
    </location>
</feature>
<organism evidence="4 5">
    <name type="scientific">Aplosporella prunicola CBS 121167</name>
    <dbReference type="NCBI Taxonomy" id="1176127"/>
    <lineage>
        <taxon>Eukaryota</taxon>
        <taxon>Fungi</taxon>
        <taxon>Dikarya</taxon>
        <taxon>Ascomycota</taxon>
        <taxon>Pezizomycotina</taxon>
        <taxon>Dothideomycetes</taxon>
        <taxon>Dothideomycetes incertae sedis</taxon>
        <taxon>Botryosphaeriales</taxon>
        <taxon>Aplosporellaceae</taxon>
        <taxon>Aplosporella</taxon>
    </lineage>
</organism>
<evidence type="ECO:0000313" key="5">
    <source>
        <dbReference type="Proteomes" id="UP000799438"/>
    </source>
</evidence>
<dbReference type="RefSeq" id="XP_033392424.1">
    <property type="nucleotide sequence ID" value="XM_033543611.1"/>
</dbReference>
<dbReference type="PROSITE" id="PS50157">
    <property type="entry name" value="ZINC_FINGER_C2H2_2"/>
    <property type="match status" value="2"/>
</dbReference>
<sequence>MPTTPSDMPPMQNRQHRPPDPTLSGLISMHRSLAAVPCSMCGKDCPKQYNRDRHERFHCEMRPEDLFYRCKLGCEKTFHRPDYLKTHVKEDHPQAVGLIPEISDIDFRFKKLPKPYKIGRIVETAHFSVEASARTGQHTDSNSTINDSAGVSPPEIDSTDSITHSSSTDPFSGFPTSDISTGTSAWNDYNNPADNLLMANMMPEGDVGNTLTGNFTSNNPTTEGTSTPLVNHTMPCYLQGAEASSDTVLNPYSANLEIEGFNSTQEDNPFNNPGRAFQQGVMLS</sequence>
<keyword evidence="1" id="KW-0863">Zinc-finger</keyword>
<feature type="domain" description="C2H2-type" evidence="3">
    <location>
        <begin position="68"/>
        <end position="92"/>
    </location>
</feature>
<feature type="compositionally biased region" description="Low complexity" evidence="2">
    <location>
        <begin position="159"/>
        <end position="169"/>
    </location>
</feature>
<protein>
    <recommendedName>
        <fullName evidence="3">C2H2-type domain-containing protein</fullName>
    </recommendedName>
</protein>